<protein>
    <recommendedName>
        <fullName evidence="2">Carboxymuconolactone decarboxylase-like domain-containing protein</fullName>
    </recommendedName>
</protein>
<name>A0A382JIF8_9ZZZZ</name>
<dbReference type="Gene3D" id="1.20.1290.10">
    <property type="entry name" value="AhpD-like"/>
    <property type="match status" value="1"/>
</dbReference>
<evidence type="ECO:0000313" key="1">
    <source>
        <dbReference type="EMBL" id="SVC10451.1"/>
    </source>
</evidence>
<sequence>MEFAERMAYTGKRVTDRFFKRLQKEFTDEELVELSAIIAYENFRSKFNPVFSIEANGLCHLLAVQSMEEDAAKKFHKR</sequence>
<reference evidence="1" key="1">
    <citation type="submission" date="2018-05" db="EMBL/GenBank/DDBJ databases">
        <authorList>
            <person name="Lanie J.A."/>
            <person name="Ng W.-L."/>
            <person name="Kazmierczak K.M."/>
            <person name="Andrzejewski T.M."/>
            <person name="Davidsen T.M."/>
            <person name="Wayne K.J."/>
            <person name="Tettelin H."/>
            <person name="Glass J.I."/>
            <person name="Rusch D."/>
            <person name="Podicherti R."/>
            <person name="Tsui H.-C.T."/>
            <person name="Winkler M.E."/>
        </authorList>
    </citation>
    <scope>NUCLEOTIDE SEQUENCE</scope>
</reference>
<dbReference type="SUPFAM" id="SSF69118">
    <property type="entry name" value="AhpD-like"/>
    <property type="match status" value="1"/>
</dbReference>
<gene>
    <name evidence="1" type="ORF">METZ01_LOCUS263305</name>
</gene>
<organism evidence="1">
    <name type="scientific">marine metagenome</name>
    <dbReference type="NCBI Taxonomy" id="408172"/>
    <lineage>
        <taxon>unclassified sequences</taxon>
        <taxon>metagenomes</taxon>
        <taxon>ecological metagenomes</taxon>
    </lineage>
</organism>
<dbReference type="InterPro" id="IPR029032">
    <property type="entry name" value="AhpD-like"/>
</dbReference>
<dbReference type="EMBL" id="UINC01073796">
    <property type="protein sequence ID" value="SVC10451.1"/>
    <property type="molecule type" value="Genomic_DNA"/>
</dbReference>
<accession>A0A382JIF8</accession>
<proteinExistence type="predicted"/>
<evidence type="ECO:0008006" key="2">
    <source>
        <dbReference type="Google" id="ProtNLM"/>
    </source>
</evidence>
<dbReference type="AlphaFoldDB" id="A0A382JIF8"/>